<comment type="similarity">
    <text evidence="1">Belongs to the aspartate/glutamate racemases family.</text>
</comment>
<dbReference type="GO" id="GO:0047661">
    <property type="term" value="F:amino-acid racemase activity"/>
    <property type="evidence" value="ECO:0007669"/>
    <property type="project" value="InterPro"/>
</dbReference>
<evidence type="ECO:0000313" key="3">
    <source>
        <dbReference type="EMBL" id="XBG62711.1"/>
    </source>
</evidence>
<evidence type="ECO:0000256" key="2">
    <source>
        <dbReference type="ARBA" id="ARBA00023235"/>
    </source>
</evidence>
<dbReference type="InterPro" id="IPR001920">
    <property type="entry name" value="Asp/Glu_race"/>
</dbReference>
<dbReference type="EMBL" id="CP157199">
    <property type="protein sequence ID" value="XBG62711.1"/>
    <property type="molecule type" value="Genomic_DNA"/>
</dbReference>
<gene>
    <name evidence="3" type="ORF">ABGB03_07300</name>
</gene>
<dbReference type="AlphaFoldDB" id="A0AAU7BX44"/>
<dbReference type="Pfam" id="PF01177">
    <property type="entry name" value="Asp_Glu_race"/>
    <property type="match status" value="1"/>
</dbReference>
<organism evidence="3">
    <name type="scientific">Pontimicrobium sp. SW4</name>
    <dbReference type="NCBI Taxonomy" id="3153519"/>
    <lineage>
        <taxon>Bacteria</taxon>
        <taxon>Pseudomonadati</taxon>
        <taxon>Bacteroidota</taxon>
        <taxon>Flavobacteriia</taxon>
        <taxon>Flavobacteriales</taxon>
        <taxon>Flavobacteriaceae</taxon>
        <taxon>Pontimicrobium</taxon>
    </lineage>
</organism>
<dbReference type="PANTHER" id="PTHR21198">
    <property type="entry name" value="GLUTAMATE RACEMASE"/>
    <property type="match status" value="1"/>
</dbReference>
<reference evidence="3" key="1">
    <citation type="submission" date="2024-05" db="EMBL/GenBank/DDBJ databases">
        <title>Pontimicrobium maritimus sp. nov., isolated form sea water.</title>
        <authorList>
            <person name="Muhammad N."/>
            <person name="Vuong T.Q."/>
            <person name="Han H.L."/>
            <person name="Kim S.-G."/>
        </authorList>
    </citation>
    <scope>NUCLEOTIDE SEQUENCE</scope>
    <source>
        <strain evidence="3">SW4</strain>
    </source>
</reference>
<dbReference type="NCBIfam" id="TIGR00035">
    <property type="entry name" value="asp_race"/>
    <property type="match status" value="1"/>
</dbReference>
<protein>
    <submittedName>
        <fullName evidence="3">Aspartate/glutamate racemase family protein</fullName>
    </submittedName>
</protein>
<dbReference type="SUPFAM" id="SSF53681">
    <property type="entry name" value="Aspartate/glutamate racemase"/>
    <property type="match status" value="2"/>
</dbReference>
<dbReference type="InterPro" id="IPR033134">
    <property type="entry name" value="Asp/Glu_racemase_AS_2"/>
</dbReference>
<keyword evidence="2" id="KW-0413">Isomerase</keyword>
<dbReference type="RefSeq" id="WP_347926125.1">
    <property type="nucleotide sequence ID" value="NZ_CP157199.1"/>
</dbReference>
<proteinExistence type="inferred from homology"/>
<dbReference type="InterPro" id="IPR015942">
    <property type="entry name" value="Asp/Glu/hydantoin_racemase"/>
</dbReference>
<dbReference type="InterPro" id="IPR004380">
    <property type="entry name" value="Asp_race"/>
</dbReference>
<dbReference type="PANTHER" id="PTHR21198:SF7">
    <property type="entry name" value="ASPARTATE-GLUTAMATE RACEMASE FAMILY"/>
    <property type="match status" value="1"/>
</dbReference>
<evidence type="ECO:0000256" key="1">
    <source>
        <dbReference type="ARBA" id="ARBA00007847"/>
    </source>
</evidence>
<accession>A0AAU7BX44</accession>
<dbReference type="PROSITE" id="PS00924">
    <property type="entry name" value="ASP_GLU_RACEMASE_2"/>
    <property type="match status" value="1"/>
</dbReference>
<name>A0AAU7BX44_9FLAO</name>
<dbReference type="Gene3D" id="3.40.50.1860">
    <property type="match status" value="2"/>
</dbReference>
<sequence length="230" mass="25368">MKTIGLIGGITPQSTILYYQILNDLANKKFGGNHSCKTIIHSLDFGEISKLQSEDDWVTLDTIMETAGKSLQNAGADIIIICANTMHLSIDAVRRVVTIPVIHIAEATAQKIRVQKINRVALLGTRYTMEKDFFKDILISNNIEVVIPDQAQREVIHDVIYSELAKGILNNASKQIYLQIIDKLIANGAKGVILGCTEIPLLIKQEDVSVPVFDTTMIHANEAFNSALIL</sequence>